<dbReference type="STRING" id="6265.A0A0B2VCV2"/>
<dbReference type="PANTHER" id="PTHR22603:SF98">
    <property type="entry name" value="CHOLINE KINASE A2"/>
    <property type="match status" value="1"/>
</dbReference>
<dbReference type="InterPro" id="IPR011009">
    <property type="entry name" value="Kinase-like_dom_sf"/>
</dbReference>
<evidence type="ECO:0000313" key="5">
    <source>
        <dbReference type="Proteomes" id="UP000031036"/>
    </source>
</evidence>
<dbReference type="Gene3D" id="3.90.1200.10">
    <property type="match status" value="1"/>
</dbReference>
<comment type="similarity">
    <text evidence="3">Belongs to the choline/ethanolamine kinase family.</text>
</comment>
<keyword evidence="1" id="KW-0443">Lipid metabolism</keyword>
<dbReference type="GO" id="GO:0005737">
    <property type="term" value="C:cytoplasm"/>
    <property type="evidence" value="ECO:0007669"/>
    <property type="project" value="TreeGrafter"/>
</dbReference>
<keyword evidence="4" id="KW-0418">Kinase</keyword>
<evidence type="ECO:0000256" key="3">
    <source>
        <dbReference type="ARBA" id="ARBA00038211"/>
    </source>
</evidence>
<dbReference type="SUPFAM" id="SSF56112">
    <property type="entry name" value="Protein kinase-like (PK-like)"/>
    <property type="match status" value="1"/>
</dbReference>
<gene>
    <name evidence="4" type="primary">Chka</name>
    <name evidence="4" type="ORF">Tcan_02991</name>
</gene>
<dbReference type="Gene3D" id="3.30.200.20">
    <property type="entry name" value="Phosphorylase Kinase, domain 1"/>
    <property type="match status" value="1"/>
</dbReference>
<evidence type="ECO:0000256" key="1">
    <source>
        <dbReference type="ARBA" id="ARBA00023209"/>
    </source>
</evidence>
<evidence type="ECO:0000256" key="2">
    <source>
        <dbReference type="ARBA" id="ARBA00023264"/>
    </source>
</evidence>
<name>A0A0B2VCV2_TOXCA</name>
<evidence type="ECO:0000313" key="4">
    <source>
        <dbReference type="EMBL" id="KHN79289.1"/>
    </source>
</evidence>
<keyword evidence="1" id="KW-0594">Phospholipid biosynthesis</keyword>
<dbReference type="Proteomes" id="UP000031036">
    <property type="component" value="Unassembled WGS sequence"/>
</dbReference>
<sequence>MSMPDAVHFRGMKQILSELEPDTDVNSIIELKERTHMLCARFLGGAWKTVPVEQLRMNRVRGGMSNMLFLCRLPETHSALRDEPNKVLLRVYFNPETESHLVAESVIFTLLSERHLGPKLYGIFSGGRLEEYIPSRPLSCEEITITAMSNKIAKRLARVHQLDVPIWKEPDYLCDALNRWLTQLMQTPSSSQSFDIPSCYSDCAPASITCTDIAEELEFLRRCISKSKSAVAFCHNDLQEGNILLPKASSGNIRMCSVSDEVNCNNSLHAFSPVDPQLVLIDFEYASYNYRGFDFANHFVEYTIDYDVHHPPYYEMHHERFPSVSRQIDFFEAYLKEFDSHISPENLHTQAQLMLEETTPFVPVSHFFWGVWGLLQVEVSPVDFGFAEYGRDRLGLYYRNKALLQPLADVTE</sequence>
<dbReference type="EMBL" id="JPKZ01001928">
    <property type="protein sequence ID" value="KHN79289.1"/>
    <property type="molecule type" value="Genomic_DNA"/>
</dbReference>
<reference evidence="4 5" key="1">
    <citation type="submission" date="2014-11" db="EMBL/GenBank/DDBJ databases">
        <title>Genetic blueprint of the zoonotic pathogen Toxocara canis.</title>
        <authorList>
            <person name="Zhu X.-Q."/>
            <person name="Korhonen P.K."/>
            <person name="Cai H."/>
            <person name="Young N.D."/>
            <person name="Nejsum P."/>
            <person name="von Samson-Himmelstjerna G."/>
            <person name="Boag P.R."/>
            <person name="Tan P."/>
            <person name="Li Q."/>
            <person name="Min J."/>
            <person name="Yang Y."/>
            <person name="Wang X."/>
            <person name="Fang X."/>
            <person name="Hall R.S."/>
            <person name="Hofmann A."/>
            <person name="Sternberg P.W."/>
            <person name="Jex A.R."/>
            <person name="Gasser R.B."/>
        </authorList>
    </citation>
    <scope>NUCLEOTIDE SEQUENCE [LARGE SCALE GENOMIC DNA]</scope>
    <source>
        <strain evidence="4">PN_DK_2014</strain>
    </source>
</reference>
<dbReference type="CDD" id="cd05156">
    <property type="entry name" value="ChoK_euk"/>
    <property type="match status" value="1"/>
</dbReference>
<dbReference type="OrthoDB" id="3649325at2759"/>
<dbReference type="OMA" id="PLSCHEI"/>
<dbReference type="GO" id="GO:0004305">
    <property type="term" value="F:ethanolamine kinase activity"/>
    <property type="evidence" value="ECO:0007669"/>
    <property type="project" value="TreeGrafter"/>
</dbReference>
<comment type="caution">
    <text evidence="4">The sequence shown here is derived from an EMBL/GenBank/DDBJ whole genome shotgun (WGS) entry which is preliminary data.</text>
</comment>
<keyword evidence="2" id="KW-1208">Phospholipid metabolism</keyword>
<accession>A0A0B2VCV2</accession>
<dbReference type="GO" id="GO:0004103">
    <property type="term" value="F:choline kinase activity"/>
    <property type="evidence" value="ECO:0007669"/>
    <property type="project" value="TreeGrafter"/>
</dbReference>
<protein>
    <submittedName>
        <fullName evidence="4">Choline kinase alpha</fullName>
    </submittedName>
</protein>
<keyword evidence="5" id="KW-1185">Reference proteome</keyword>
<dbReference type="GO" id="GO:0006646">
    <property type="term" value="P:phosphatidylethanolamine biosynthetic process"/>
    <property type="evidence" value="ECO:0007669"/>
    <property type="project" value="TreeGrafter"/>
</dbReference>
<dbReference type="Pfam" id="PF01633">
    <property type="entry name" value="Choline_kinase"/>
    <property type="match status" value="1"/>
</dbReference>
<dbReference type="AlphaFoldDB" id="A0A0B2VCV2"/>
<organism evidence="4 5">
    <name type="scientific">Toxocara canis</name>
    <name type="common">Canine roundworm</name>
    <dbReference type="NCBI Taxonomy" id="6265"/>
    <lineage>
        <taxon>Eukaryota</taxon>
        <taxon>Metazoa</taxon>
        <taxon>Ecdysozoa</taxon>
        <taxon>Nematoda</taxon>
        <taxon>Chromadorea</taxon>
        <taxon>Rhabditida</taxon>
        <taxon>Spirurina</taxon>
        <taxon>Ascaridomorpha</taxon>
        <taxon>Ascaridoidea</taxon>
        <taxon>Toxocaridae</taxon>
        <taxon>Toxocara</taxon>
    </lineage>
</organism>
<keyword evidence="4" id="KW-0808">Transferase</keyword>
<dbReference type="PANTHER" id="PTHR22603">
    <property type="entry name" value="CHOLINE/ETHANOALAMINE KINASE"/>
    <property type="match status" value="1"/>
</dbReference>
<keyword evidence="1" id="KW-0444">Lipid biosynthesis</keyword>
<proteinExistence type="inferred from homology"/>